<keyword evidence="5" id="KW-1185">Reference proteome</keyword>
<evidence type="ECO:0000313" key="4">
    <source>
        <dbReference type="EMBL" id="TQM76260.1"/>
    </source>
</evidence>
<feature type="region of interest" description="Disordered" evidence="1">
    <location>
        <begin position="216"/>
        <end position="242"/>
    </location>
</feature>
<proteinExistence type="predicted"/>
<accession>A0A543J0C2</accession>
<dbReference type="OrthoDB" id="3436331at2"/>
<sequence length="242" mass="26110">MITQPQTTPVTTTPDPDEERLRVQTARLVSYRDDGPLAALLRDRLGPGLPPVFTTLVALVAVAALAFTDTLAAGSGPIMLVPALIVVALVVPTVPRDHLGRFDWLVPPLVRAAEFLAILTIGLATDTPRWLLFVLLYVIGYHTYDTVYRTRQGIWPPAWIFKAGLGWECRLIVIGAGAAIGQLTIVVAVLTAYLFVLFAAESVTSWVRLDKASTQAQASDDLEAAPEEAAERAEAEAAQEKA</sequence>
<feature type="domain" description="DUF5941" evidence="3">
    <location>
        <begin position="27"/>
        <end position="215"/>
    </location>
</feature>
<gene>
    <name evidence="4" type="ORF">FHX40_2992</name>
</gene>
<evidence type="ECO:0000313" key="5">
    <source>
        <dbReference type="Proteomes" id="UP000319213"/>
    </source>
</evidence>
<name>A0A543J0C2_9ACTN</name>
<evidence type="ECO:0000259" key="3">
    <source>
        <dbReference type="Pfam" id="PF19365"/>
    </source>
</evidence>
<keyword evidence="2" id="KW-0472">Membrane</keyword>
<comment type="caution">
    <text evidence="4">The sequence shown here is derived from an EMBL/GenBank/DDBJ whole genome shotgun (WGS) entry which is preliminary data.</text>
</comment>
<dbReference type="InterPro" id="IPR045985">
    <property type="entry name" value="DUF5941"/>
</dbReference>
<feature type="compositionally biased region" description="Basic and acidic residues" evidence="1">
    <location>
        <begin position="229"/>
        <end position="242"/>
    </location>
</feature>
<keyword evidence="2" id="KW-1133">Transmembrane helix</keyword>
<dbReference type="EMBL" id="VFPQ01000001">
    <property type="protein sequence ID" value="TQM76260.1"/>
    <property type="molecule type" value="Genomic_DNA"/>
</dbReference>
<feature type="transmembrane region" description="Helical" evidence="2">
    <location>
        <begin position="49"/>
        <end position="67"/>
    </location>
</feature>
<reference evidence="4 5" key="1">
    <citation type="submission" date="2019-06" db="EMBL/GenBank/DDBJ databases">
        <title>Sequencing the genomes of 1000 actinobacteria strains.</title>
        <authorList>
            <person name="Klenk H.-P."/>
        </authorList>
    </citation>
    <scope>NUCLEOTIDE SEQUENCE [LARGE SCALE GENOMIC DNA]</scope>
    <source>
        <strain evidence="4 5">DSM 43186</strain>
    </source>
</reference>
<organism evidence="4 5">
    <name type="scientific">Thermopolyspora flexuosa</name>
    <dbReference type="NCBI Taxonomy" id="103836"/>
    <lineage>
        <taxon>Bacteria</taxon>
        <taxon>Bacillati</taxon>
        <taxon>Actinomycetota</taxon>
        <taxon>Actinomycetes</taxon>
        <taxon>Streptosporangiales</taxon>
        <taxon>Streptosporangiaceae</taxon>
        <taxon>Thermopolyspora</taxon>
    </lineage>
</organism>
<evidence type="ECO:0000256" key="2">
    <source>
        <dbReference type="SAM" id="Phobius"/>
    </source>
</evidence>
<protein>
    <recommendedName>
        <fullName evidence="3">DUF5941 domain-containing protein</fullName>
    </recommendedName>
</protein>
<dbReference type="AlphaFoldDB" id="A0A543J0C2"/>
<feature type="transmembrane region" description="Helical" evidence="2">
    <location>
        <begin position="169"/>
        <end position="200"/>
    </location>
</feature>
<dbReference type="Proteomes" id="UP000319213">
    <property type="component" value="Unassembled WGS sequence"/>
</dbReference>
<evidence type="ECO:0000256" key="1">
    <source>
        <dbReference type="SAM" id="MobiDB-lite"/>
    </source>
</evidence>
<keyword evidence="2" id="KW-0812">Transmembrane</keyword>
<dbReference type="Pfam" id="PF19365">
    <property type="entry name" value="DUF5941"/>
    <property type="match status" value="1"/>
</dbReference>
<feature type="transmembrane region" description="Helical" evidence="2">
    <location>
        <begin position="73"/>
        <end position="92"/>
    </location>
</feature>